<dbReference type="PANTHER" id="PTHR45947:SF13">
    <property type="entry name" value="TRANSFERASE"/>
    <property type="match status" value="1"/>
</dbReference>
<dbReference type="Gene3D" id="3.40.50.2000">
    <property type="entry name" value="Glycogen Phosphorylase B"/>
    <property type="match status" value="2"/>
</dbReference>
<reference evidence="6" key="1">
    <citation type="journal article" date="2019" name="Int. J. Syst. Evol. Microbiol.">
        <title>The Global Catalogue of Microorganisms (GCM) 10K type strain sequencing project: providing services to taxonomists for standard genome sequencing and annotation.</title>
        <authorList>
            <consortium name="The Broad Institute Genomics Platform"/>
            <consortium name="The Broad Institute Genome Sequencing Center for Infectious Disease"/>
            <person name="Wu L."/>
            <person name="Ma J."/>
        </authorList>
    </citation>
    <scope>NUCLEOTIDE SEQUENCE [LARGE SCALE GENOMIC DNA]</scope>
    <source>
        <strain evidence="6">CCUG 62763</strain>
    </source>
</reference>
<dbReference type="InterPro" id="IPR050194">
    <property type="entry name" value="Glycosyltransferase_grp1"/>
</dbReference>
<dbReference type="EMBL" id="JBHSGR010000020">
    <property type="protein sequence ID" value="MFC4695110.1"/>
    <property type="molecule type" value="Genomic_DNA"/>
</dbReference>
<dbReference type="Pfam" id="PF13579">
    <property type="entry name" value="Glyco_trans_4_4"/>
    <property type="match status" value="1"/>
</dbReference>
<comment type="caution">
    <text evidence="5">The sequence shown here is derived from an EMBL/GenBank/DDBJ whole genome shotgun (WGS) entry which is preliminary data.</text>
</comment>
<keyword evidence="6" id="KW-1185">Reference proteome</keyword>
<evidence type="ECO:0000256" key="1">
    <source>
        <dbReference type="ARBA" id="ARBA00022676"/>
    </source>
</evidence>
<organism evidence="5 6">
    <name type="scientific">Geodermatophilus arenarius</name>
    <dbReference type="NCBI Taxonomy" id="1137990"/>
    <lineage>
        <taxon>Bacteria</taxon>
        <taxon>Bacillati</taxon>
        <taxon>Actinomycetota</taxon>
        <taxon>Actinomycetes</taxon>
        <taxon>Geodermatophilales</taxon>
        <taxon>Geodermatophilaceae</taxon>
        <taxon>Geodermatophilus</taxon>
    </lineage>
</organism>
<feature type="domain" description="Glycosyltransferase subfamily 4-like N-terminal" evidence="4">
    <location>
        <begin position="20"/>
        <end position="176"/>
    </location>
</feature>
<dbReference type="PANTHER" id="PTHR45947">
    <property type="entry name" value="SULFOQUINOVOSYL TRANSFERASE SQD2"/>
    <property type="match status" value="1"/>
</dbReference>
<protein>
    <submittedName>
        <fullName evidence="5">Glycosyltransferase family 4 protein</fullName>
        <ecNumber evidence="5">2.4.-.-</ecNumber>
    </submittedName>
</protein>
<dbReference type="GO" id="GO:0016757">
    <property type="term" value="F:glycosyltransferase activity"/>
    <property type="evidence" value="ECO:0007669"/>
    <property type="project" value="UniProtKB-KW"/>
</dbReference>
<evidence type="ECO:0000259" key="3">
    <source>
        <dbReference type="Pfam" id="PF00534"/>
    </source>
</evidence>
<accession>A0ABV9LNF4</accession>
<gene>
    <name evidence="5" type="ORF">ACFO3M_17055</name>
</gene>
<name>A0ABV9LNF4_9ACTN</name>
<evidence type="ECO:0000313" key="6">
    <source>
        <dbReference type="Proteomes" id="UP001596025"/>
    </source>
</evidence>
<dbReference type="Pfam" id="PF00534">
    <property type="entry name" value="Glycos_transf_1"/>
    <property type="match status" value="1"/>
</dbReference>
<dbReference type="EC" id="2.4.-.-" evidence="5"/>
<dbReference type="Proteomes" id="UP001596025">
    <property type="component" value="Unassembled WGS sequence"/>
</dbReference>
<feature type="domain" description="Glycosyl transferase family 1" evidence="3">
    <location>
        <begin position="195"/>
        <end position="352"/>
    </location>
</feature>
<dbReference type="InterPro" id="IPR028098">
    <property type="entry name" value="Glyco_trans_4-like_N"/>
</dbReference>
<dbReference type="SUPFAM" id="SSF53756">
    <property type="entry name" value="UDP-Glycosyltransferase/glycogen phosphorylase"/>
    <property type="match status" value="1"/>
</dbReference>
<proteinExistence type="predicted"/>
<dbReference type="CDD" id="cd03801">
    <property type="entry name" value="GT4_PimA-like"/>
    <property type="match status" value="1"/>
</dbReference>
<evidence type="ECO:0000259" key="4">
    <source>
        <dbReference type="Pfam" id="PF13579"/>
    </source>
</evidence>
<evidence type="ECO:0000313" key="5">
    <source>
        <dbReference type="EMBL" id="MFC4695110.1"/>
    </source>
</evidence>
<keyword evidence="1 5" id="KW-0328">Glycosyltransferase</keyword>
<keyword evidence="2 5" id="KW-0808">Transferase</keyword>
<evidence type="ECO:0000256" key="2">
    <source>
        <dbReference type="ARBA" id="ARBA00022679"/>
    </source>
</evidence>
<dbReference type="InterPro" id="IPR001296">
    <property type="entry name" value="Glyco_trans_1"/>
</dbReference>
<sequence>MSDRLDLVVALDYYAPYVSGLTNVARDVAEGLAARGHRVRVLTSRHDRALPEREVLRGVEVERAPVVARLGKGVVSPALVRRVRAAGRTADVVDLHLPMPEAGLLAVGTRTPLVSTYHCDVSLPPGAVNRAQTLGVDLASRATLRRSARVVVSSEDYARSSRLWPAMAGRTAAIPPPCRERPAGRPRFRDGNGLHVGFLGRIVEEKGLQYLVRAFLALGDPDARLLIGGDFADVAGGSVVEEVRRAADGDPRVRLLGFLPEEQIADLYASIDVFALPSVNSFEAFGIVQVEAMMAGVPVLASGLPGVRTPVQETGFGVVAPPRDVPALTEGLRRLAAAPPDRDRGRARARERYALGTVLDAYEELFAEVSAGGPGPRARRRRAGG</sequence>
<dbReference type="RefSeq" id="WP_387991385.1">
    <property type="nucleotide sequence ID" value="NZ_JBHSGR010000020.1"/>
</dbReference>